<feature type="region of interest" description="Disordered" evidence="1">
    <location>
        <begin position="1"/>
        <end position="103"/>
    </location>
</feature>
<evidence type="ECO:0000313" key="2">
    <source>
        <dbReference type="EMBL" id="RPD56275.1"/>
    </source>
</evidence>
<proteinExistence type="predicted"/>
<protein>
    <submittedName>
        <fullName evidence="2">Uncharacterized protein</fullName>
    </submittedName>
</protein>
<feature type="region of interest" description="Disordered" evidence="1">
    <location>
        <begin position="437"/>
        <end position="481"/>
    </location>
</feature>
<evidence type="ECO:0000256" key="1">
    <source>
        <dbReference type="SAM" id="MobiDB-lite"/>
    </source>
</evidence>
<feature type="compositionally biased region" description="Basic residues" evidence="1">
    <location>
        <begin position="62"/>
        <end position="71"/>
    </location>
</feature>
<evidence type="ECO:0000313" key="3">
    <source>
        <dbReference type="Proteomes" id="UP000313359"/>
    </source>
</evidence>
<dbReference type="OrthoDB" id="2751948at2759"/>
<sequence length="481" mass="53779">MPKGTTTFYQPAKKASKPNTKEKSHSPPQPKPKPKKNPPPPEEESESSSEEEEEDADPKPAKSAKRNRRSRSPAPTKPAKRARNSSPRAVKPRSPAFAKAMRALDPTANEDSRIALKFEKLYQAIWFIVRLGRLSTNYTNVIVSGVANYDIPDELQPAWDCDEYTLIVEAYDHFPLFLEHLPGFELDIEWLADNPDVMAQAGDFCEKVSIKVRSDDLARLRPNIIKLAHIPNIDNVLDYKPNCGWENLDTAKFLVPILHLDQFEKDPAAYCRRAKTGQIHIHSGDWPVLLYNLDEHKPGIIKSGLLCSRILEAAFRLLFISKTFAEGAEMGSSGKGQPPIAKKYGMKEVTFGSIVYTAVRFCLTSQSEWKAKDGEHWSCHDFAATLFDFGHSNADFVDELLAYWNRRMFGAAIEDDEELKAEIRATAFSIVMHTQCSGRRKRPTVPSSSAHTASSPTQEDAPPEQEDGDQPEGAGEPEADS</sequence>
<gene>
    <name evidence="2" type="ORF">L227DRAFT_614665</name>
</gene>
<dbReference type="Pfam" id="PF20414">
    <property type="entry name" value="DUF6698"/>
    <property type="match status" value="1"/>
</dbReference>
<feature type="compositionally biased region" description="Low complexity" evidence="1">
    <location>
        <begin position="444"/>
        <end position="457"/>
    </location>
</feature>
<dbReference type="STRING" id="1328759.A0A5C2RYX3"/>
<organism evidence="2 3">
    <name type="scientific">Lentinus tigrinus ALCF2SS1-6</name>
    <dbReference type="NCBI Taxonomy" id="1328759"/>
    <lineage>
        <taxon>Eukaryota</taxon>
        <taxon>Fungi</taxon>
        <taxon>Dikarya</taxon>
        <taxon>Basidiomycota</taxon>
        <taxon>Agaricomycotina</taxon>
        <taxon>Agaricomycetes</taxon>
        <taxon>Polyporales</taxon>
        <taxon>Polyporaceae</taxon>
        <taxon>Lentinus</taxon>
    </lineage>
</organism>
<dbReference type="InterPro" id="IPR046521">
    <property type="entry name" value="DUF6698"/>
</dbReference>
<accession>A0A5C2RYX3</accession>
<name>A0A5C2RYX3_9APHY</name>
<dbReference type="EMBL" id="ML122289">
    <property type="protein sequence ID" value="RPD56275.1"/>
    <property type="molecule type" value="Genomic_DNA"/>
</dbReference>
<dbReference type="Proteomes" id="UP000313359">
    <property type="component" value="Unassembled WGS sequence"/>
</dbReference>
<feature type="compositionally biased region" description="Acidic residues" evidence="1">
    <location>
        <begin position="461"/>
        <end position="481"/>
    </location>
</feature>
<dbReference type="AlphaFoldDB" id="A0A5C2RYX3"/>
<feature type="compositionally biased region" description="Acidic residues" evidence="1">
    <location>
        <begin position="41"/>
        <end position="56"/>
    </location>
</feature>
<keyword evidence="3" id="KW-1185">Reference proteome</keyword>
<reference evidence="2" key="1">
    <citation type="journal article" date="2018" name="Genome Biol. Evol.">
        <title>Genomics and development of Lentinus tigrinus, a white-rot wood-decaying mushroom with dimorphic fruiting bodies.</title>
        <authorList>
            <person name="Wu B."/>
            <person name="Xu Z."/>
            <person name="Knudson A."/>
            <person name="Carlson A."/>
            <person name="Chen N."/>
            <person name="Kovaka S."/>
            <person name="LaButti K."/>
            <person name="Lipzen A."/>
            <person name="Pennachio C."/>
            <person name="Riley R."/>
            <person name="Schakwitz W."/>
            <person name="Umezawa K."/>
            <person name="Ohm R.A."/>
            <person name="Grigoriev I.V."/>
            <person name="Nagy L.G."/>
            <person name="Gibbons J."/>
            <person name="Hibbett D."/>
        </authorList>
    </citation>
    <scope>NUCLEOTIDE SEQUENCE [LARGE SCALE GENOMIC DNA]</scope>
    <source>
        <strain evidence="2">ALCF2SS1-6</strain>
    </source>
</reference>